<evidence type="ECO:0000313" key="2">
    <source>
        <dbReference type="Proteomes" id="UP000245626"/>
    </source>
</evidence>
<name>A0ACD0NRK4_9BASI</name>
<dbReference type="EMBL" id="KZ820202">
    <property type="protein sequence ID" value="PWN48449.1"/>
    <property type="molecule type" value="Genomic_DNA"/>
</dbReference>
<accession>A0ACD0NRK4</accession>
<dbReference type="Proteomes" id="UP000245626">
    <property type="component" value="Unassembled WGS sequence"/>
</dbReference>
<evidence type="ECO:0000313" key="1">
    <source>
        <dbReference type="EMBL" id="PWN48449.1"/>
    </source>
</evidence>
<sequence>MEQVELLHETVVGNKLSATRVDRVKQSATAGLHLAGSLVKAIHKIHFRASNSTKLSSLYLFDAVARHARDITKGRAEGYDYTCVKAPPGSGKQDGSREALEAGASEFVKRAATIVCEVVEDSLRNVTPEQKQQTPPQALALHVEQG</sequence>
<keyword evidence="2" id="KW-1185">Reference proteome</keyword>
<protein>
    <submittedName>
        <fullName evidence="1">Uncharacterized protein</fullName>
    </submittedName>
</protein>
<gene>
    <name evidence="1" type="ORF">IE53DRAFT_412320</name>
</gene>
<proteinExistence type="predicted"/>
<reference evidence="1 2" key="1">
    <citation type="journal article" date="2018" name="Mol. Biol. Evol.">
        <title>Broad Genomic Sampling Reveals a Smut Pathogenic Ancestry of the Fungal Clade Ustilaginomycotina.</title>
        <authorList>
            <person name="Kijpornyongpan T."/>
            <person name="Mondo S.J."/>
            <person name="Barry K."/>
            <person name="Sandor L."/>
            <person name="Lee J."/>
            <person name="Lipzen A."/>
            <person name="Pangilinan J."/>
            <person name="LaButti K."/>
            <person name="Hainaut M."/>
            <person name="Henrissat B."/>
            <person name="Grigoriev I.V."/>
            <person name="Spatafora J.W."/>
            <person name="Aime M.C."/>
        </authorList>
    </citation>
    <scope>NUCLEOTIDE SEQUENCE [LARGE SCALE GENOMIC DNA]</scope>
    <source>
        <strain evidence="1 2">SA 807</strain>
    </source>
</reference>
<organism evidence="1 2">
    <name type="scientific">Violaceomyces palustris</name>
    <dbReference type="NCBI Taxonomy" id="1673888"/>
    <lineage>
        <taxon>Eukaryota</taxon>
        <taxon>Fungi</taxon>
        <taxon>Dikarya</taxon>
        <taxon>Basidiomycota</taxon>
        <taxon>Ustilaginomycotina</taxon>
        <taxon>Ustilaginomycetes</taxon>
        <taxon>Violaceomycetales</taxon>
        <taxon>Violaceomycetaceae</taxon>
        <taxon>Violaceomyces</taxon>
    </lineage>
</organism>